<dbReference type="AlphaFoldDB" id="A0A498RC46"/>
<feature type="domain" description="OLD protein-like TOPRIM" evidence="2">
    <location>
        <begin position="493"/>
        <end position="557"/>
    </location>
</feature>
<keyword evidence="4" id="KW-1185">Reference proteome</keyword>
<gene>
    <name evidence="3" type="ORF">LUCI_3843</name>
</gene>
<organism evidence="3 4">
    <name type="scientific">Lucifera butyrica</name>
    <dbReference type="NCBI Taxonomy" id="1351585"/>
    <lineage>
        <taxon>Bacteria</taxon>
        <taxon>Bacillati</taxon>
        <taxon>Bacillota</taxon>
        <taxon>Negativicutes</taxon>
        <taxon>Veillonellales</taxon>
        <taxon>Veillonellaceae</taxon>
        <taxon>Lucifera</taxon>
    </lineage>
</organism>
<protein>
    <submittedName>
        <fullName evidence="3">Uncharacterized protein</fullName>
    </submittedName>
</protein>
<dbReference type="PANTHER" id="PTHR43581:SF2">
    <property type="entry name" value="EXCINUCLEASE ATPASE SUBUNIT"/>
    <property type="match status" value="1"/>
</dbReference>
<feature type="domain" description="Endonuclease GajA/Old nuclease/RecF-like AAA" evidence="1">
    <location>
        <begin position="1"/>
        <end position="437"/>
    </location>
</feature>
<dbReference type="SUPFAM" id="SSF52540">
    <property type="entry name" value="P-loop containing nucleoside triphosphate hydrolases"/>
    <property type="match status" value="1"/>
</dbReference>
<proteinExistence type="predicted"/>
<dbReference type="Gene3D" id="3.40.50.300">
    <property type="entry name" value="P-loop containing nucleotide triphosphate hydrolases"/>
    <property type="match status" value="1"/>
</dbReference>
<dbReference type="InterPro" id="IPR051396">
    <property type="entry name" value="Bact_Antivir_Def_Nuclease"/>
</dbReference>
<dbReference type="InterPro" id="IPR041685">
    <property type="entry name" value="AAA_GajA/Old/RecF-like"/>
</dbReference>
<sequence length="741" mass="84166">MRISSIHVQNFRKLWQCRIDFSRETTLFVGANNSGKTSAMDALGKFLAGRNFVFNDFTIFNRTKINAIGATWAVAECEMPEDVAEWEDILPKMDIWLDVSRKEIHYVSGIIPTLKWRGGKLGVRLIYQPKEVSNLFTEYREAYFAARKTEAAKPGLGASINLYPKDLCEFLERKLVTYFSIKSYVLNPAQSEEEIPQPTPFGMECFTDNPLKGIIRVDMIDAQRGFADPDSSDSGEKTRKQLSAQMRSYYDKHLDPEKMPSPEDLEILEVTEVAKNVFDKNLAIKFGPAIGELESLGYPGVTDPRITVATKVSTSETLRHESAVQYALSKSNEDMKLPEKYNGLGYQNLISMVFDLMGFRDGWMRMGKAKQSQNGDDAVIEPLHLVLVEEPEAHLHMQVQQVFIRKAYSVLRNREFLKKNIDFATQLIISTHSSHIARETDFADLRYFKRLSESAECGVATAKVINLSDVFGKEDATDKFVTRYLQTTHCDLFFADAAILVEGSAESMLVPHFIRNKYPELHQRYISILSINGRHSHRLSPLIEKLCLPTLIIADLDSVELDGHHKSARPERKKNLISGNYAVTGWIVKEKDLDKLLDLPAEQKVINNETSYEHPIRIAYQTPVTIEYNGKKTEALSGTFEDCMVYTNYELLKDIKVDDTGSLVEKVNAAISAEKSFSELHKEIFRLLREGKSDQKAEFALDLIYIIDPSELIVPAYIAEGLEWLQNLLHPEESHDDGNEK</sequence>
<reference evidence="3 4" key="1">
    <citation type="submission" date="2018-06" db="EMBL/GenBank/DDBJ databases">
        <authorList>
            <person name="Strepis N."/>
        </authorList>
    </citation>
    <scope>NUCLEOTIDE SEQUENCE [LARGE SCALE GENOMIC DNA]</scope>
    <source>
        <strain evidence="3">LUCI</strain>
    </source>
</reference>
<evidence type="ECO:0000313" key="3">
    <source>
        <dbReference type="EMBL" id="VBB08565.1"/>
    </source>
</evidence>
<name>A0A498RC46_9FIRM</name>
<evidence type="ECO:0000259" key="1">
    <source>
        <dbReference type="Pfam" id="PF13175"/>
    </source>
</evidence>
<dbReference type="RefSeq" id="WP_122629444.1">
    <property type="nucleotide sequence ID" value="NZ_UPPP01000094.1"/>
</dbReference>
<dbReference type="Pfam" id="PF13175">
    <property type="entry name" value="AAA_15"/>
    <property type="match status" value="1"/>
</dbReference>
<dbReference type="EMBL" id="UPPP01000094">
    <property type="protein sequence ID" value="VBB08565.1"/>
    <property type="molecule type" value="Genomic_DNA"/>
</dbReference>
<dbReference type="OrthoDB" id="308933at2"/>
<dbReference type="Proteomes" id="UP000277811">
    <property type="component" value="Unassembled WGS sequence"/>
</dbReference>
<dbReference type="CDD" id="cd01026">
    <property type="entry name" value="TOPRIM_OLD"/>
    <property type="match status" value="1"/>
</dbReference>
<dbReference type="InterPro" id="IPR027417">
    <property type="entry name" value="P-loop_NTPase"/>
</dbReference>
<evidence type="ECO:0000259" key="2">
    <source>
        <dbReference type="Pfam" id="PF20469"/>
    </source>
</evidence>
<dbReference type="InterPro" id="IPR034139">
    <property type="entry name" value="TOPRIM_OLD"/>
</dbReference>
<evidence type="ECO:0000313" key="4">
    <source>
        <dbReference type="Proteomes" id="UP000277811"/>
    </source>
</evidence>
<dbReference type="PANTHER" id="PTHR43581">
    <property type="entry name" value="ATP/GTP PHOSPHATASE"/>
    <property type="match status" value="1"/>
</dbReference>
<dbReference type="Pfam" id="PF20469">
    <property type="entry name" value="OLD-like_TOPRIM"/>
    <property type="match status" value="1"/>
</dbReference>
<accession>A0A498RC46</accession>